<dbReference type="AlphaFoldDB" id="C4JD73"/>
<name>C4JD73_UNCRE</name>
<dbReference type="EMBL" id="CH476615">
    <property type="protein sequence ID" value="EEP75432.1"/>
    <property type="molecule type" value="Genomic_DNA"/>
</dbReference>
<accession>C4JD73</accession>
<sequence length="421" mass="45339">MTPAPIIAAQPLLANDAAVPKTKIPPSATLPLDLTRWRVRQSWAMAMERLMREGGNGAWKEEHSGELSNDRVLGMNPLLPPGLLKAEIPMCDKSFQTVSKAQREVANIVNKRDDRLLVLVGPCSIHDPDAALEYGMRLKDIADRHSQDLCIIMRAYLEKPRTTVGWKGLVNDPDIDGSCDLNHGLRVSRSLYSALTGVAGIPIAGEILETALPPYLAEFMSLGAIGARTTESQPHRQIASSMPFPIGFKNGTDGSLTEAINSITSAASSHSFAGGIADNGWTQIVRSSGNTDCFLILRGGSSGPNYHDKDVRVAQDLLSAQGHRTGIMIDCSHGNSEKNYKRQPLVARDVGAQLRAGQEAIIGVMIESNLHEGKQGIPNEGPEGLQRGVSVTDGCIGWNTTVDCLEQLAEAVQVRRAVTKS</sequence>
<dbReference type="VEuPathDB" id="FungiDB:UREG_00278"/>
<evidence type="ECO:0000256" key="3">
    <source>
        <dbReference type="ARBA" id="ARBA00007985"/>
    </source>
</evidence>
<dbReference type="SUPFAM" id="SSF51569">
    <property type="entry name" value="Aldolase"/>
    <property type="match status" value="1"/>
</dbReference>
<evidence type="ECO:0000256" key="4">
    <source>
        <dbReference type="ARBA" id="ARBA00012694"/>
    </source>
</evidence>
<keyword evidence="14" id="KW-1185">Reference proteome</keyword>
<keyword evidence="7" id="KW-0057">Aromatic amino acid biosynthesis</keyword>
<dbReference type="GO" id="GO:0009073">
    <property type="term" value="P:aromatic amino acid family biosynthetic process"/>
    <property type="evidence" value="ECO:0007669"/>
    <property type="project" value="UniProtKB-KW"/>
</dbReference>
<dbReference type="GeneID" id="8444930"/>
<evidence type="ECO:0000256" key="7">
    <source>
        <dbReference type="ARBA" id="ARBA00023141"/>
    </source>
</evidence>
<dbReference type="EC" id="2.5.1.54" evidence="4"/>
<dbReference type="PANTHER" id="PTHR21225">
    <property type="entry name" value="PHOSPHO-2-DEHYDRO-3-DEOXYHEPTONATE ALDOLASE DAHP SYNTHETASE"/>
    <property type="match status" value="1"/>
</dbReference>
<keyword evidence="5" id="KW-0028">Amino-acid biosynthesis</keyword>
<evidence type="ECO:0000256" key="1">
    <source>
        <dbReference type="ARBA" id="ARBA00003726"/>
    </source>
</evidence>
<keyword evidence="6" id="KW-0808">Transferase</keyword>
<protein>
    <recommendedName>
        <fullName evidence="4">3-deoxy-7-phosphoheptulonate synthase</fullName>
        <ecNumber evidence="4">2.5.1.54</ecNumber>
    </recommendedName>
    <alternativeName>
        <fullName evidence="10">3-deoxy-D-arabino-heptulosonate 7-phosphate synthase</fullName>
    </alternativeName>
    <alternativeName>
        <fullName evidence="9">DAHP synthase</fullName>
    </alternativeName>
    <alternativeName>
        <fullName evidence="8">Phospho-2-keto-3-deoxyheptonate aldolase</fullName>
    </alternativeName>
</protein>
<evidence type="ECO:0000256" key="6">
    <source>
        <dbReference type="ARBA" id="ARBA00022679"/>
    </source>
</evidence>
<comment type="catalytic activity">
    <reaction evidence="11">
        <text>D-erythrose 4-phosphate + phosphoenolpyruvate + H2O = 7-phospho-2-dehydro-3-deoxy-D-arabino-heptonate + phosphate</text>
        <dbReference type="Rhea" id="RHEA:14717"/>
        <dbReference type="ChEBI" id="CHEBI:15377"/>
        <dbReference type="ChEBI" id="CHEBI:16897"/>
        <dbReference type="ChEBI" id="CHEBI:43474"/>
        <dbReference type="ChEBI" id="CHEBI:58394"/>
        <dbReference type="ChEBI" id="CHEBI:58702"/>
        <dbReference type="EC" id="2.5.1.54"/>
    </reaction>
</comment>
<dbReference type="Pfam" id="PF00793">
    <property type="entry name" value="DAHP_synth_1"/>
    <property type="match status" value="1"/>
</dbReference>
<dbReference type="KEGG" id="ure:UREG_00278"/>
<dbReference type="OrthoDB" id="4425218at2759"/>
<dbReference type="OMA" id="IMGPCSI"/>
<evidence type="ECO:0000259" key="12">
    <source>
        <dbReference type="Pfam" id="PF00793"/>
    </source>
</evidence>
<evidence type="ECO:0000313" key="13">
    <source>
        <dbReference type="EMBL" id="EEP75432.1"/>
    </source>
</evidence>
<dbReference type="InParanoid" id="C4JD73"/>
<dbReference type="eggNOG" id="ENOG502QPSU">
    <property type="taxonomic scope" value="Eukaryota"/>
</dbReference>
<dbReference type="NCBIfam" id="TIGR00034">
    <property type="entry name" value="aroFGH"/>
    <property type="match status" value="1"/>
</dbReference>
<evidence type="ECO:0000256" key="9">
    <source>
        <dbReference type="ARBA" id="ARBA00031349"/>
    </source>
</evidence>
<comment type="pathway">
    <text evidence="2">Metabolic intermediate biosynthesis; chorismate biosynthesis; chorismate from D-erythrose 4-phosphate and phosphoenolpyruvate: step 1/7.</text>
</comment>
<proteinExistence type="inferred from homology"/>
<evidence type="ECO:0000256" key="8">
    <source>
        <dbReference type="ARBA" id="ARBA00031111"/>
    </source>
</evidence>
<dbReference type="PANTHER" id="PTHR21225:SF12">
    <property type="entry name" value="PHOSPHO-2-DEHYDRO-3-DEOXYHEPTONATE ALDOLASE, TYROSINE-INHIBITED"/>
    <property type="match status" value="1"/>
</dbReference>
<evidence type="ECO:0000256" key="2">
    <source>
        <dbReference type="ARBA" id="ARBA00004688"/>
    </source>
</evidence>
<dbReference type="InterPro" id="IPR013785">
    <property type="entry name" value="Aldolase_TIM"/>
</dbReference>
<dbReference type="HOGENOM" id="CLU_030903_0_1_1"/>
<dbReference type="Proteomes" id="UP000002058">
    <property type="component" value="Unassembled WGS sequence"/>
</dbReference>
<evidence type="ECO:0000256" key="5">
    <source>
        <dbReference type="ARBA" id="ARBA00022605"/>
    </source>
</evidence>
<organism evidence="13 14">
    <name type="scientific">Uncinocarpus reesii (strain UAMH 1704)</name>
    <dbReference type="NCBI Taxonomy" id="336963"/>
    <lineage>
        <taxon>Eukaryota</taxon>
        <taxon>Fungi</taxon>
        <taxon>Dikarya</taxon>
        <taxon>Ascomycota</taxon>
        <taxon>Pezizomycotina</taxon>
        <taxon>Eurotiomycetes</taxon>
        <taxon>Eurotiomycetidae</taxon>
        <taxon>Onygenales</taxon>
        <taxon>Onygenaceae</taxon>
        <taxon>Uncinocarpus</taxon>
    </lineage>
</organism>
<evidence type="ECO:0000256" key="11">
    <source>
        <dbReference type="ARBA" id="ARBA00047508"/>
    </source>
</evidence>
<comment type="function">
    <text evidence="1">Stereospecific condensation of phosphoenolpyruvate (PEP) and D-erythrose-4-phosphate (E4P) giving rise to 3-deoxy-D-arabino-heptulosonate-7-phosphate (DAHP).</text>
</comment>
<dbReference type="InterPro" id="IPR006219">
    <property type="entry name" value="DAHP_synth_1"/>
</dbReference>
<dbReference type="GO" id="GO:0003849">
    <property type="term" value="F:3-deoxy-7-phosphoheptulonate synthase activity"/>
    <property type="evidence" value="ECO:0007669"/>
    <property type="project" value="UniProtKB-EC"/>
</dbReference>
<gene>
    <name evidence="13" type="ORF">UREG_00278</name>
</gene>
<reference evidence="14" key="1">
    <citation type="journal article" date="2009" name="Genome Res.">
        <title>Comparative genomic analyses of the human fungal pathogens Coccidioides and their relatives.</title>
        <authorList>
            <person name="Sharpton T.J."/>
            <person name="Stajich J.E."/>
            <person name="Rounsley S.D."/>
            <person name="Gardner M.J."/>
            <person name="Wortman J.R."/>
            <person name="Jordar V.S."/>
            <person name="Maiti R."/>
            <person name="Kodira C.D."/>
            <person name="Neafsey D.E."/>
            <person name="Zeng Q."/>
            <person name="Hung C.-Y."/>
            <person name="McMahan C."/>
            <person name="Muszewska A."/>
            <person name="Grynberg M."/>
            <person name="Mandel M.A."/>
            <person name="Kellner E.M."/>
            <person name="Barker B.M."/>
            <person name="Galgiani J.N."/>
            <person name="Orbach M.J."/>
            <person name="Kirkland T.N."/>
            <person name="Cole G.T."/>
            <person name="Henn M.R."/>
            <person name="Birren B.W."/>
            <person name="Taylor J.W."/>
        </authorList>
    </citation>
    <scope>NUCLEOTIDE SEQUENCE [LARGE SCALE GENOMIC DNA]</scope>
    <source>
        <strain evidence="14">UAMH 1704</strain>
    </source>
</reference>
<dbReference type="NCBIfam" id="NF009395">
    <property type="entry name" value="PRK12755.1"/>
    <property type="match status" value="1"/>
</dbReference>
<dbReference type="RefSeq" id="XP_002540765.1">
    <property type="nucleotide sequence ID" value="XM_002540719.1"/>
</dbReference>
<dbReference type="GO" id="GO:0008652">
    <property type="term" value="P:amino acid biosynthetic process"/>
    <property type="evidence" value="ECO:0007669"/>
    <property type="project" value="UniProtKB-KW"/>
</dbReference>
<dbReference type="Gene3D" id="3.20.20.70">
    <property type="entry name" value="Aldolase class I"/>
    <property type="match status" value="1"/>
</dbReference>
<dbReference type="STRING" id="336963.C4JD73"/>
<evidence type="ECO:0000256" key="10">
    <source>
        <dbReference type="ARBA" id="ARBA00032193"/>
    </source>
</evidence>
<feature type="domain" description="DAHP synthetase I/KDSA" evidence="12">
    <location>
        <begin position="107"/>
        <end position="404"/>
    </location>
</feature>
<dbReference type="FunFam" id="3.20.20.70:FF:000005">
    <property type="entry name" value="Phospho-2-dehydro-3-deoxyheptonate aldolase"/>
    <property type="match status" value="1"/>
</dbReference>
<dbReference type="InterPro" id="IPR006218">
    <property type="entry name" value="DAHP1/KDSA"/>
</dbReference>
<dbReference type="GO" id="GO:0005737">
    <property type="term" value="C:cytoplasm"/>
    <property type="evidence" value="ECO:0007669"/>
    <property type="project" value="TreeGrafter"/>
</dbReference>
<comment type="similarity">
    <text evidence="3">Belongs to the class-I DAHP synthase family.</text>
</comment>
<evidence type="ECO:0000313" key="14">
    <source>
        <dbReference type="Proteomes" id="UP000002058"/>
    </source>
</evidence>